<gene>
    <name evidence="8" type="ORF">E4L96_15990</name>
</gene>
<keyword evidence="4" id="KW-0807">Transducer</keyword>
<protein>
    <submittedName>
        <fullName evidence="8">HAMP domain-containing protein</fullName>
    </submittedName>
</protein>
<proteinExistence type="inferred from homology"/>
<comment type="caution">
    <text evidence="8">The sequence shown here is derived from an EMBL/GenBank/DDBJ whole genome shotgun (WGS) entry which is preliminary data.</text>
</comment>
<evidence type="ECO:0000256" key="5">
    <source>
        <dbReference type="SAM" id="Phobius"/>
    </source>
</evidence>
<evidence type="ECO:0000256" key="1">
    <source>
        <dbReference type="ARBA" id="ARBA00004370"/>
    </source>
</evidence>
<dbReference type="EMBL" id="SPVF01000205">
    <property type="protein sequence ID" value="TFW16645.1"/>
    <property type="molecule type" value="Genomic_DNA"/>
</dbReference>
<dbReference type="Pfam" id="PF00672">
    <property type="entry name" value="HAMP"/>
    <property type="match status" value="1"/>
</dbReference>
<dbReference type="PROSITE" id="PS50111">
    <property type="entry name" value="CHEMOTAXIS_TRANSDUC_2"/>
    <property type="match status" value="1"/>
</dbReference>
<name>A0A4Y9S5L2_9BURK</name>
<keyword evidence="5" id="KW-0472">Membrane</keyword>
<feature type="transmembrane region" description="Helical" evidence="5">
    <location>
        <begin position="12"/>
        <end position="33"/>
    </location>
</feature>
<dbReference type="InterPro" id="IPR004089">
    <property type="entry name" value="MCPsignal_dom"/>
</dbReference>
<dbReference type="GO" id="GO:0006935">
    <property type="term" value="P:chemotaxis"/>
    <property type="evidence" value="ECO:0007669"/>
    <property type="project" value="InterPro"/>
</dbReference>
<dbReference type="PANTHER" id="PTHR43531">
    <property type="entry name" value="PROTEIN ICFG"/>
    <property type="match status" value="1"/>
</dbReference>
<dbReference type="GO" id="GO:0005886">
    <property type="term" value="C:plasma membrane"/>
    <property type="evidence" value="ECO:0007669"/>
    <property type="project" value="TreeGrafter"/>
</dbReference>
<feature type="transmembrane region" description="Helical" evidence="5">
    <location>
        <begin position="189"/>
        <end position="209"/>
    </location>
</feature>
<evidence type="ECO:0000256" key="2">
    <source>
        <dbReference type="ARBA" id="ARBA00022481"/>
    </source>
</evidence>
<dbReference type="RefSeq" id="WP_135208214.1">
    <property type="nucleotide sequence ID" value="NZ_SPVF01000205.1"/>
</dbReference>
<dbReference type="CDD" id="cd06225">
    <property type="entry name" value="HAMP"/>
    <property type="match status" value="1"/>
</dbReference>
<keyword evidence="2" id="KW-0488">Methylation</keyword>
<feature type="domain" description="HAMP" evidence="7">
    <location>
        <begin position="213"/>
        <end position="266"/>
    </location>
</feature>
<dbReference type="GO" id="GO:0004888">
    <property type="term" value="F:transmembrane signaling receptor activity"/>
    <property type="evidence" value="ECO:0007669"/>
    <property type="project" value="InterPro"/>
</dbReference>
<dbReference type="PROSITE" id="PS50885">
    <property type="entry name" value="HAMP"/>
    <property type="match status" value="1"/>
</dbReference>
<dbReference type="SMART" id="SM00304">
    <property type="entry name" value="HAMP"/>
    <property type="match status" value="1"/>
</dbReference>
<evidence type="ECO:0000256" key="3">
    <source>
        <dbReference type="ARBA" id="ARBA00029447"/>
    </source>
</evidence>
<evidence type="ECO:0000259" key="6">
    <source>
        <dbReference type="PROSITE" id="PS50111"/>
    </source>
</evidence>
<comment type="similarity">
    <text evidence="3">Belongs to the methyl-accepting chemotaxis (MCP) protein family.</text>
</comment>
<accession>A0A4Y9S5L2</accession>
<dbReference type="SMART" id="SM00283">
    <property type="entry name" value="MA"/>
    <property type="match status" value="1"/>
</dbReference>
<evidence type="ECO:0000259" key="7">
    <source>
        <dbReference type="PROSITE" id="PS50885"/>
    </source>
</evidence>
<comment type="subcellular location">
    <subcellularLocation>
        <location evidence="1">Membrane</location>
    </subcellularLocation>
</comment>
<dbReference type="OrthoDB" id="5441488at2"/>
<keyword evidence="5" id="KW-0812">Transmembrane</keyword>
<evidence type="ECO:0000313" key="8">
    <source>
        <dbReference type="EMBL" id="TFW16645.1"/>
    </source>
</evidence>
<dbReference type="Proteomes" id="UP000298438">
    <property type="component" value="Unassembled WGS sequence"/>
</dbReference>
<dbReference type="Gene3D" id="1.10.287.950">
    <property type="entry name" value="Methyl-accepting chemotaxis protein"/>
    <property type="match status" value="1"/>
</dbReference>
<sequence length="531" mass="56320">MTPTSSHSIAPRVLRSFLGIFVILMVPCGLAAWNLRAASAAHDALLHGPLARQQLAAEWLGAARLNSARTWALAKSDSLEAGDYFQQQLDEGDRQRAILHARLRQLPAAPAEQDPVVTALRAEEAFLRLRRQLTALKDSGRTQDVERLAAGPLSAAMQHYVSSLDRLVRQHSTQAERMSAELTAQSRQAFALVAACAASALAAAVFLAWRLARSIIAPLQDAVTLARHVAEGQLDRDDALSPGRDEIGQLFTALQHMTARLAAVVTQVRDSAHRVDDAAREMNQGNAELAHRTAQQAVAVERTVTAMSELAATVRQNHQNARLASDVATASSDVARQGGAAVHELVTGMDTLEHAARRIVDIIAVIDSLAFQTNLLALNAAVEAARAGEHGRGFAVVAGEVRRLAQRSAAAAGEIKVLIHDATGRIGISTRQAHAAGETMQEVVASVARLTAVLRDIATASAEQDASVQAIEQAVGAIDDVTQRNAHLVQQASAAARSVHAEATGLTGTMKYFSVPAARLSASPQRALVAA</sequence>
<organism evidence="8 9">
    <name type="scientific">Zemynaea arenosa</name>
    <dbReference type="NCBI Taxonomy" id="2561931"/>
    <lineage>
        <taxon>Bacteria</taxon>
        <taxon>Pseudomonadati</taxon>
        <taxon>Pseudomonadota</taxon>
        <taxon>Betaproteobacteria</taxon>
        <taxon>Burkholderiales</taxon>
        <taxon>Oxalobacteraceae</taxon>
        <taxon>Telluria group</taxon>
        <taxon>Zemynaea</taxon>
    </lineage>
</organism>
<keyword evidence="5" id="KW-1133">Transmembrane helix</keyword>
<evidence type="ECO:0000256" key="4">
    <source>
        <dbReference type="PROSITE-ProRule" id="PRU00284"/>
    </source>
</evidence>
<reference evidence="8 9" key="1">
    <citation type="submission" date="2019-03" db="EMBL/GenBank/DDBJ databases">
        <title>Draft Genome Sequence of Massilia arenosa sp. nov., a Novel Massilia Species Isolated from a Sandy-loam Maize Soil.</title>
        <authorList>
            <person name="Raths R."/>
            <person name="Peta V."/>
            <person name="Bucking H."/>
        </authorList>
    </citation>
    <scope>NUCLEOTIDE SEQUENCE [LARGE SCALE GENOMIC DNA]</scope>
    <source>
        <strain evidence="8 9">MC02</strain>
    </source>
</reference>
<dbReference type="PANTHER" id="PTHR43531:SF14">
    <property type="entry name" value="METHYL-ACCEPTING CHEMOTAXIS PROTEIN I-RELATED"/>
    <property type="match status" value="1"/>
</dbReference>
<dbReference type="InterPro" id="IPR003660">
    <property type="entry name" value="HAMP_dom"/>
</dbReference>
<dbReference type="InterPro" id="IPR051310">
    <property type="entry name" value="MCP_chemotaxis"/>
</dbReference>
<dbReference type="AlphaFoldDB" id="A0A4Y9S5L2"/>
<dbReference type="FunFam" id="1.10.287.950:FF:000001">
    <property type="entry name" value="Methyl-accepting chemotaxis sensory transducer"/>
    <property type="match status" value="1"/>
</dbReference>
<dbReference type="SUPFAM" id="SSF58104">
    <property type="entry name" value="Methyl-accepting chemotaxis protein (MCP) signaling domain"/>
    <property type="match status" value="1"/>
</dbReference>
<dbReference type="Pfam" id="PF00015">
    <property type="entry name" value="MCPsignal"/>
    <property type="match status" value="1"/>
</dbReference>
<evidence type="ECO:0000313" key="9">
    <source>
        <dbReference type="Proteomes" id="UP000298438"/>
    </source>
</evidence>
<keyword evidence="9" id="KW-1185">Reference proteome</keyword>
<feature type="domain" description="Methyl-accepting transducer" evidence="6">
    <location>
        <begin position="271"/>
        <end position="500"/>
    </location>
</feature>
<dbReference type="GO" id="GO:0007165">
    <property type="term" value="P:signal transduction"/>
    <property type="evidence" value="ECO:0007669"/>
    <property type="project" value="UniProtKB-KW"/>
</dbReference>
<dbReference type="PRINTS" id="PR00260">
    <property type="entry name" value="CHEMTRNSDUCR"/>
</dbReference>
<dbReference type="InterPro" id="IPR004090">
    <property type="entry name" value="Chemotax_Me-accpt_rcpt"/>
</dbReference>